<feature type="transmembrane region" description="Helical" evidence="6">
    <location>
        <begin position="225"/>
        <end position="245"/>
    </location>
</feature>
<keyword evidence="4 6" id="KW-1133">Transmembrane helix</keyword>
<dbReference type="EMBL" id="CAFBLU010000004">
    <property type="protein sequence ID" value="CAB4865380.1"/>
    <property type="molecule type" value="Genomic_DNA"/>
</dbReference>
<dbReference type="PANTHER" id="PTHR39087:SF2">
    <property type="entry name" value="UPF0104 MEMBRANE PROTEIN MJ1595"/>
    <property type="match status" value="1"/>
</dbReference>
<evidence type="ECO:0000256" key="5">
    <source>
        <dbReference type="ARBA" id="ARBA00023136"/>
    </source>
</evidence>
<name>A0A6J7D6S2_9ZZZZ</name>
<evidence type="ECO:0000256" key="6">
    <source>
        <dbReference type="SAM" id="Phobius"/>
    </source>
</evidence>
<dbReference type="GO" id="GO:0005886">
    <property type="term" value="C:plasma membrane"/>
    <property type="evidence" value="ECO:0007669"/>
    <property type="project" value="UniProtKB-SubCell"/>
</dbReference>
<feature type="transmembrane region" description="Helical" evidence="6">
    <location>
        <begin position="257"/>
        <end position="275"/>
    </location>
</feature>
<proteinExistence type="predicted"/>
<dbReference type="PANTHER" id="PTHR39087">
    <property type="entry name" value="UPF0104 MEMBRANE PROTEIN MJ1595"/>
    <property type="match status" value="1"/>
</dbReference>
<keyword evidence="5 6" id="KW-0472">Membrane</keyword>
<feature type="transmembrane region" description="Helical" evidence="6">
    <location>
        <begin position="155"/>
        <end position="177"/>
    </location>
</feature>
<accession>A0A6J7D6S2</accession>
<dbReference type="Pfam" id="PF03706">
    <property type="entry name" value="LPG_synthase_TM"/>
    <property type="match status" value="1"/>
</dbReference>
<evidence type="ECO:0000256" key="2">
    <source>
        <dbReference type="ARBA" id="ARBA00022475"/>
    </source>
</evidence>
<evidence type="ECO:0000256" key="1">
    <source>
        <dbReference type="ARBA" id="ARBA00004651"/>
    </source>
</evidence>
<organism evidence="7">
    <name type="scientific">freshwater metagenome</name>
    <dbReference type="NCBI Taxonomy" id="449393"/>
    <lineage>
        <taxon>unclassified sequences</taxon>
        <taxon>metagenomes</taxon>
        <taxon>ecological metagenomes</taxon>
    </lineage>
</organism>
<feature type="transmembrane region" description="Helical" evidence="6">
    <location>
        <begin position="197"/>
        <end position="219"/>
    </location>
</feature>
<keyword evidence="2" id="KW-1003">Cell membrane</keyword>
<sequence>MHYVIATSFWNSLGHFFGDLASVKPLPLVIALALFALNLTIRSRAYFNTLRAAYPGEEFQWRRIWGAYVAAFGFNNIVPARGGDIVKLFLVHSSIEGSSYPAVASSFLVEGIFDFTIAIPVLAYASTFGVFPSFPDFATLDSADIAWLAQNPSRTLFLITAAAVLLLFVFAVLSVRVKAFWQRVRQGLSILFDRRRYFNEVWLVQLAAWFAKAGSFWFMLEAFGVGANIHNVLLMLACAAVATAVPFTPGGAGVQQALIVKVFAGAAGTSVIAAYSVGQQVAISIFCFLLGLGALVFIFGFRSFGEVRRAGQEHRAAAKEAGKS</sequence>
<feature type="transmembrane region" description="Helical" evidence="6">
    <location>
        <begin position="115"/>
        <end position="135"/>
    </location>
</feature>
<keyword evidence="3 6" id="KW-0812">Transmembrane</keyword>
<protein>
    <submittedName>
        <fullName evidence="7">Unannotated protein</fullName>
    </submittedName>
</protein>
<feature type="transmembrane region" description="Helical" evidence="6">
    <location>
        <begin position="281"/>
        <end position="301"/>
    </location>
</feature>
<evidence type="ECO:0000256" key="4">
    <source>
        <dbReference type="ARBA" id="ARBA00022989"/>
    </source>
</evidence>
<dbReference type="InterPro" id="IPR022791">
    <property type="entry name" value="L-PG_synthase/AglD"/>
</dbReference>
<gene>
    <name evidence="7" type="ORF">UFOPK3444_00420</name>
</gene>
<feature type="transmembrane region" description="Helical" evidence="6">
    <location>
        <begin position="20"/>
        <end position="41"/>
    </location>
</feature>
<dbReference type="AlphaFoldDB" id="A0A6J7D6S2"/>
<evidence type="ECO:0000256" key="3">
    <source>
        <dbReference type="ARBA" id="ARBA00022692"/>
    </source>
</evidence>
<reference evidence="7" key="1">
    <citation type="submission" date="2020-05" db="EMBL/GenBank/DDBJ databases">
        <authorList>
            <person name="Chiriac C."/>
            <person name="Salcher M."/>
            <person name="Ghai R."/>
            <person name="Kavagutti S V."/>
        </authorList>
    </citation>
    <scope>NUCLEOTIDE SEQUENCE</scope>
</reference>
<comment type="subcellular location">
    <subcellularLocation>
        <location evidence="1">Cell membrane</location>
        <topology evidence="1">Multi-pass membrane protein</topology>
    </subcellularLocation>
</comment>
<evidence type="ECO:0000313" key="7">
    <source>
        <dbReference type="EMBL" id="CAB4865380.1"/>
    </source>
</evidence>